<evidence type="ECO:0000259" key="3">
    <source>
        <dbReference type="SMART" id="SM00458"/>
    </source>
</evidence>
<keyword evidence="2" id="KW-0812">Transmembrane</keyword>
<dbReference type="OrthoDB" id="9807519at2"/>
<feature type="domain" description="Ricin B lectin" evidence="3">
    <location>
        <begin position="89"/>
        <end position="211"/>
    </location>
</feature>
<dbReference type="Pfam" id="PF00652">
    <property type="entry name" value="Ricin_B_lectin"/>
    <property type="match status" value="1"/>
</dbReference>
<comment type="caution">
    <text evidence="4">The sequence shown here is derived from an EMBL/GenBank/DDBJ whole genome shotgun (WGS) entry which is preliminary data.</text>
</comment>
<dbReference type="InterPro" id="IPR035992">
    <property type="entry name" value="Ricin_B-like_lectins"/>
</dbReference>
<dbReference type="PROSITE" id="PS50231">
    <property type="entry name" value="RICIN_B_LECTIN"/>
    <property type="match status" value="2"/>
</dbReference>
<name>A0A367FS75_9ACTN</name>
<evidence type="ECO:0000313" key="4">
    <source>
        <dbReference type="EMBL" id="RCG32652.1"/>
    </source>
</evidence>
<keyword evidence="5" id="KW-1185">Reference proteome</keyword>
<evidence type="ECO:0000256" key="2">
    <source>
        <dbReference type="SAM" id="Phobius"/>
    </source>
</evidence>
<dbReference type="Proteomes" id="UP000253094">
    <property type="component" value="Unassembled WGS sequence"/>
</dbReference>
<organism evidence="4 5">
    <name type="scientific">Sphaerisporangium album</name>
    <dbReference type="NCBI Taxonomy" id="509200"/>
    <lineage>
        <taxon>Bacteria</taxon>
        <taxon>Bacillati</taxon>
        <taxon>Actinomycetota</taxon>
        <taxon>Actinomycetes</taxon>
        <taxon>Streptosporangiales</taxon>
        <taxon>Streptosporangiaceae</taxon>
        <taxon>Sphaerisporangium</taxon>
    </lineage>
</organism>
<evidence type="ECO:0000313" key="5">
    <source>
        <dbReference type="Proteomes" id="UP000253094"/>
    </source>
</evidence>
<dbReference type="SUPFAM" id="SSF50370">
    <property type="entry name" value="Ricin B-like lectins"/>
    <property type="match status" value="3"/>
</dbReference>
<keyword evidence="2" id="KW-1133">Transmembrane helix</keyword>
<dbReference type="SMART" id="SM00458">
    <property type="entry name" value="RICIN"/>
    <property type="match status" value="2"/>
</dbReference>
<dbReference type="AlphaFoldDB" id="A0A367FS75"/>
<sequence length="320" mass="34547">MSRTSRPDKAVISARGRRLSLPPESLTSGRHPEGRGAPDASTNYIPTTLTSTTKGGAMRWKSSLLRVVVAVAALLSMTGPISAAQAAEFSPKAIYSVAGGRCLDVSSYANGTPVILWDCHGRDSQQFRRATDGTIRSIAGNRCLDVSSYAAGTPAVLWDCHGRASQRWEWWDGVLRSTTGARCLDVRSYAAGTQLILADCLGQPSQQFSWNFRHVAGDKCWDVSSYADYTPVILWDCAGQPSQRFRWDLGGAIRNVASNKCLGDDGHLFLISCNFASEFRYFSRETVSSSGACVDVSSYANGTPVISAPCTGGPSQRINW</sequence>
<keyword evidence="2" id="KW-0472">Membrane</keyword>
<feature type="region of interest" description="Disordered" evidence="1">
    <location>
        <begin position="1"/>
        <end position="48"/>
    </location>
</feature>
<gene>
    <name evidence="4" type="ORF">DQ384_03960</name>
</gene>
<dbReference type="Gene3D" id="2.80.10.50">
    <property type="match status" value="3"/>
</dbReference>
<evidence type="ECO:0000256" key="1">
    <source>
        <dbReference type="SAM" id="MobiDB-lite"/>
    </source>
</evidence>
<accession>A0A367FS75</accession>
<proteinExistence type="predicted"/>
<protein>
    <recommendedName>
        <fullName evidence="3">Ricin B lectin domain-containing protein</fullName>
    </recommendedName>
</protein>
<feature type="transmembrane region" description="Helical" evidence="2">
    <location>
        <begin position="64"/>
        <end position="83"/>
    </location>
</feature>
<dbReference type="EMBL" id="QOIL01000002">
    <property type="protein sequence ID" value="RCG32652.1"/>
    <property type="molecule type" value="Genomic_DNA"/>
</dbReference>
<dbReference type="InterPro" id="IPR000772">
    <property type="entry name" value="Ricin_B_lectin"/>
</dbReference>
<reference evidence="4 5" key="1">
    <citation type="submission" date="2018-06" db="EMBL/GenBank/DDBJ databases">
        <title>Sphaerisporangium craniellae sp. nov., isolated from a marine sponge in the South China Sea.</title>
        <authorList>
            <person name="Li L."/>
        </authorList>
    </citation>
    <scope>NUCLEOTIDE SEQUENCE [LARGE SCALE GENOMIC DNA]</scope>
    <source>
        <strain evidence="4 5">CCTCC AA 208026</strain>
    </source>
</reference>
<feature type="domain" description="Ricin B lectin" evidence="3">
    <location>
        <begin position="212"/>
        <end position="320"/>
    </location>
</feature>